<name>A0A9W9EUM6_9EURO</name>
<dbReference type="OrthoDB" id="2446291at2759"/>
<keyword evidence="3" id="KW-1185">Reference proteome</keyword>
<evidence type="ECO:0000313" key="3">
    <source>
        <dbReference type="Proteomes" id="UP001149165"/>
    </source>
</evidence>
<dbReference type="EMBL" id="JAPQKH010000007">
    <property type="protein sequence ID" value="KAJ5088252.1"/>
    <property type="molecule type" value="Genomic_DNA"/>
</dbReference>
<feature type="region of interest" description="Disordered" evidence="1">
    <location>
        <begin position="227"/>
        <end position="247"/>
    </location>
</feature>
<feature type="compositionally biased region" description="Polar residues" evidence="1">
    <location>
        <begin position="227"/>
        <end position="242"/>
    </location>
</feature>
<feature type="region of interest" description="Disordered" evidence="1">
    <location>
        <begin position="55"/>
        <end position="95"/>
    </location>
</feature>
<feature type="compositionally biased region" description="Polar residues" evidence="1">
    <location>
        <begin position="76"/>
        <end position="95"/>
    </location>
</feature>
<dbReference type="Proteomes" id="UP001149165">
    <property type="component" value="Unassembled WGS sequence"/>
</dbReference>
<dbReference type="AlphaFoldDB" id="A0A9W9EUM6"/>
<comment type="caution">
    <text evidence="2">The sequence shown here is derived from an EMBL/GenBank/DDBJ whole genome shotgun (WGS) entry which is preliminary data.</text>
</comment>
<evidence type="ECO:0000313" key="2">
    <source>
        <dbReference type="EMBL" id="KAJ5088252.1"/>
    </source>
</evidence>
<feature type="region of interest" description="Disordered" evidence="1">
    <location>
        <begin position="147"/>
        <end position="169"/>
    </location>
</feature>
<reference evidence="2" key="1">
    <citation type="submission" date="2022-11" db="EMBL/GenBank/DDBJ databases">
        <authorList>
            <person name="Petersen C."/>
        </authorList>
    </citation>
    <scope>NUCLEOTIDE SEQUENCE</scope>
    <source>
        <strain evidence="2">IBT 30069</strain>
    </source>
</reference>
<feature type="region of interest" description="Disordered" evidence="1">
    <location>
        <begin position="1"/>
        <end position="42"/>
    </location>
</feature>
<feature type="compositionally biased region" description="Basic and acidic residues" evidence="1">
    <location>
        <begin position="1"/>
        <end position="16"/>
    </location>
</feature>
<organism evidence="2 3">
    <name type="scientific">Penicillium angulare</name>
    <dbReference type="NCBI Taxonomy" id="116970"/>
    <lineage>
        <taxon>Eukaryota</taxon>
        <taxon>Fungi</taxon>
        <taxon>Dikarya</taxon>
        <taxon>Ascomycota</taxon>
        <taxon>Pezizomycotina</taxon>
        <taxon>Eurotiomycetes</taxon>
        <taxon>Eurotiomycetidae</taxon>
        <taxon>Eurotiales</taxon>
        <taxon>Aspergillaceae</taxon>
        <taxon>Penicillium</taxon>
    </lineage>
</organism>
<reference evidence="2" key="2">
    <citation type="journal article" date="2023" name="IMA Fungus">
        <title>Comparative genomic study of the Penicillium genus elucidates a diverse pangenome and 15 lateral gene transfer events.</title>
        <authorList>
            <person name="Petersen C."/>
            <person name="Sorensen T."/>
            <person name="Nielsen M.R."/>
            <person name="Sondergaard T.E."/>
            <person name="Sorensen J.L."/>
            <person name="Fitzpatrick D.A."/>
            <person name="Frisvad J.C."/>
            <person name="Nielsen K.L."/>
        </authorList>
    </citation>
    <scope>NUCLEOTIDE SEQUENCE</scope>
    <source>
        <strain evidence="2">IBT 30069</strain>
    </source>
</reference>
<gene>
    <name evidence="2" type="ORF">N7456_011868</name>
</gene>
<sequence>MFGVKRSREDDGPELAHHHKLPKKRDLSSQSSGCKPESTADLDLDLDLNQTLRFRAPTLTPVDSDDEDSSPKQHSRSNTSVGSSNKSAQSLCHSIGSTSHSVNPLFTTSGNVLRPNCSGTNVDSLPQSTSDQSFGTKGLSSIIPMHTQGPTTQSCMEDPAYGKDNDSLVSSARLPSPVSDDDHDTNMESVAPSDTDMAFYSHSPQCSPVPGCTESTSFLKPALCHSSTAQDSDATTRSSNPLTRKKPTLVMGYRADCDKCRRQIPGHYSHIIQ</sequence>
<protein>
    <submittedName>
        <fullName evidence="2">Uncharacterized protein</fullName>
    </submittedName>
</protein>
<evidence type="ECO:0000256" key="1">
    <source>
        <dbReference type="SAM" id="MobiDB-lite"/>
    </source>
</evidence>
<accession>A0A9W9EUM6</accession>
<proteinExistence type="predicted"/>